<sequence length="63" mass="6266">MGGASGPNGFVKGPLSASDYGSFAMLFGSSGKINGANGINETDGMGRKDGGGKMACKAFSKSW</sequence>
<dbReference type="AlphaFoldDB" id="E6K3J3"/>
<dbReference type="Proteomes" id="UP000003112">
    <property type="component" value="Unassembled WGS sequence"/>
</dbReference>
<keyword evidence="2" id="KW-1185">Reference proteome</keyword>
<accession>E6K3J3</accession>
<dbReference type="HOGENOM" id="CLU_2882107_0_0_10"/>
<protein>
    <submittedName>
        <fullName evidence="1">Uncharacterized protein</fullName>
    </submittedName>
</protein>
<name>E6K3J3_9BACT</name>
<evidence type="ECO:0000313" key="2">
    <source>
        <dbReference type="Proteomes" id="UP000003112"/>
    </source>
</evidence>
<dbReference type="EMBL" id="AEPD01000006">
    <property type="protein sequence ID" value="EFU31761.1"/>
    <property type="molecule type" value="Genomic_DNA"/>
</dbReference>
<proteinExistence type="predicted"/>
<gene>
    <name evidence="1" type="ORF">HMPREF6485_0146</name>
</gene>
<evidence type="ECO:0000313" key="1">
    <source>
        <dbReference type="EMBL" id="EFU31761.1"/>
    </source>
</evidence>
<reference evidence="1 2" key="1">
    <citation type="submission" date="2010-10" db="EMBL/GenBank/DDBJ databases">
        <authorList>
            <person name="Muzny D."/>
            <person name="Qin X."/>
            <person name="Deng J."/>
            <person name="Jiang H."/>
            <person name="Liu Y."/>
            <person name="Qu J."/>
            <person name="Song X.-Z."/>
            <person name="Zhang L."/>
            <person name="Thornton R."/>
            <person name="Coyle M."/>
            <person name="Francisco L."/>
            <person name="Jackson L."/>
            <person name="Javaid M."/>
            <person name="Korchina V."/>
            <person name="Kovar C."/>
            <person name="Mata R."/>
            <person name="Mathew T."/>
            <person name="Ngo R."/>
            <person name="Nguyen L."/>
            <person name="Nguyen N."/>
            <person name="Okwuonu G."/>
            <person name="Ongeri F."/>
            <person name="Pham C."/>
            <person name="Simmons D."/>
            <person name="Wilczek-Boney K."/>
            <person name="Hale W."/>
            <person name="Jakkamsetti A."/>
            <person name="Pham P."/>
            <person name="Ruth R."/>
            <person name="San Lucas F."/>
            <person name="Warren J."/>
            <person name="Zhang J."/>
            <person name="Zhao Z."/>
            <person name="Zhou C."/>
            <person name="Zhu D."/>
            <person name="Lee S."/>
            <person name="Bess C."/>
            <person name="Blankenburg K."/>
            <person name="Forbes L."/>
            <person name="Fu Q."/>
            <person name="Gubbala S."/>
            <person name="Hirani K."/>
            <person name="Jayaseelan J.C."/>
            <person name="Lara F."/>
            <person name="Munidasa M."/>
            <person name="Palculict T."/>
            <person name="Patil S."/>
            <person name="Pu L.-L."/>
            <person name="Saada N."/>
            <person name="Tang L."/>
            <person name="Weissenberger G."/>
            <person name="Zhu Y."/>
            <person name="Hemphill L."/>
            <person name="Shang Y."/>
            <person name="Youmans B."/>
            <person name="Ayvaz T."/>
            <person name="Ross M."/>
            <person name="Santibanez J."/>
            <person name="Aqrawi P."/>
            <person name="Gross S."/>
            <person name="Joshi V."/>
            <person name="Fowler G."/>
            <person name="Nazareth L."/>
            <person name="Reid J."/>
            <person name="Worley K."/>
            <person name="Petrosino J."/>
            <person name="Highlander S."/>
            <person name="Gibbs R."/>
        </authorList>
    </citation>
    <scope>NUCLEOTIDE SEQUENCE [LARGE SCALE GENOMIC DNA]</scope>
    <source>
        <strain evidence="1 2">ATCC 33574</strain>
    </source>
</reference>
<organism evidence="1 2">
    <name type="scientific">Segatella buccae ATCC 33574</name>
    <dbReference type="NCBI Taxonomy" id="873513"/>
    <lineage>
        <taxon>Bacteria</taxon>
        <taxon>Pseudomonadati</taxon>
        <taxon>Bacteroidota</taxon>
        <taxon>Bacteroidia</taxon>
        <taxon>Bacteroidales</taxon>
        <taxon>Prevotellaceae</taxon>
        <taxon>Segatella</taxon>
    </lineage>
</organism>
<comment type="caution">
    <text evidence="1">The sequence shown here is derived from an EMBL/GenBank/DDBJ whole genome shotgun (WGS) entry which is preliminary data.</text>
</comment>